<keyword evidence="4 9" id="KW-0812">Transmembrane</keyword>
<dbReference type="InterPro" id="IPR018011">
    <property type="entry name" value="Carb_sulfotrans_8-10"/>
</dbReference>
<dbReference type="InterPro" id="IPR005331">
    <property type="entry name" value="Sulfotransferase"/>
</dbReference>
<dbReference type="KEGG" id="lak:106153108"/>
<proteinExistence type="inferred from homology"/>
<evidence type="ECO:0000256" key="6">
    <source>
        <dbReference type="ARBA" id="ARBA00023034"/>
    </source>
</evidence>
<dbReference type="GO" id="GO:0000139">
    <property type="term" value="C:Golgi membrane"/>
    <property type="evidence" value="ECO:0007669"/>
    <property type="project" value="UniProtKB-SubCell"/>
</dbReference>
<sequence length="390" mass="45859">MRVRMVITRGIQVSAILTIIWTLYSILQIGLSSEEMASVVGLQRKVERQDMSTTAKAEETTTKPPEPETLRSCKPIEFRTKMSRDKKPKLVREPLWGPLPPRMNASSVDAVWAEEIQKRKEHIRGKCAQYKIKTSPLPAGGALHQYWVDDHHKFIFCEIPKVGCTNWKKIMLMMLCNYNKSYIWPLGQEQVHEGLSYKVMRRLQSFKQRADSDTRLKNYKKVFFVRHPFERLVSFFRDKLDKARGHFRYYHPRIAGYVLRSMNKKRNVTNKMIMDYNVTFPEYIQYVINTKKFPDIHWGIQHSLCHPCSVDYDVIGRYETIVEDSNNLLKMLGIDEFTYPQSDNTAYAKHKTMDLVPKYFKALKPEMIKELQNIYKIDADILGYDLNIKL</sequence>
<dbReference type="SUPFAM" id="SSF52540">
    <property type="entry name" value="P-loop containing nucleoside triphosphate hydrolases"/>
    <property type="match status" value="1"/>
</dbReference>
<evidence type="ECO:0000256" key="3">
    <source>
        <dbReference type="ARBA" id="ARBA00022679"/>
    </source>
</evidence>
<evidence type="ECO:0000256" key="7">
    <source>
        <dbReference type="ARBA" id="ARBA00023136"/>
    </source>
</evidence>
<evidence type="ECO:0000313" key="12">
    <source>
        <dbReference type="RefSeq" id="XP_013382368.1"/>
    </source>
</evidence>
<dbReference type="GO" id="GO:0016051">
    <property type="term" value="P:carbohydrate biosynthetic process"/>
    <property type="evidence" value="ECO:0007669"/>
    <property type="project" value="InterPro"/>
</dbReference>
<evidence type="ECO:0000256" key="2">
    <source>
        <dbReference type="ARBA" id="ARBA00006339"/>
    </source>
</evidence>
<dbReference type="Proteomes" id="UP000085678">
    <property type="component" value="Unplaced"/>
</dbReference>
<comment type="subcellular location">
    <subcellularLocation>
        <location evidence="1 9">Golgi apparatus membrane</location>
        <topology evidence="1 9">Single-pass type II membrane protein</topology>
    </subcellularLocation>
</comment>
<dbReference type="PANTHER" id="PTHR12137">
    <property type="entry name" value="CARBOHYDRATE SULFOTRANSFERASE"/>
    <property type="match status" value="1"/>
</dbReference>
<feature type="transmembrane region" description="Helical" evidence="9">
    <location>
        <begin position="12"/>
        <end position="31"/>
    </location>
</feature>
<dbReference type="PANTHER" id="PTHR12137:SF54">
    <property type="entry name" value="CARBOHYDRATE SULFOTRANSFERASE"/>
    <property type="match status" value="1"/>
</dbReference>
<evidence type="ECO:0000256" key="8">
    <source>
        <dbReference type="ARBA" id="ARBA00023180"/>
    </source>
</evidence>
<evidence type="ECO:0000256" key="1">
    <source>
        <dbReference type="ARBA" id="ARBA00004323"/>
    </source>
</evidence>
<dbReference type="EC" id="2.8.2.-" evidence="9"/>
<dbReference type="GO" id="GO:0008146">
    <property type="term" value="F:sulfotransferase activity"/>
    <property type="evidence" value="ECO:0007669"/>
    <property type="project" value="InterPro"/>
</dbReference>
<protein>
    <recommendedName>
        <fullName evidence="9">Carbohydrate sulfotransferase</fullName>
        <ecNumber evidence="9">2.8.2.-</ecNumber>
    </recommendedName>
</protein>
<feature type="region of interest" description="Disordered" evidence="10">
    <location>
        <begin position="47"/>
        <end position="70"/>
    </location>
</feature>
<dbReference type="AlphaFoldDB" id="A0A1S3HA76"/>
<evidence type="ECO:0000256" key="4">
    <source>
        <dbReference type="ARBA" id="ARBA00022692"/>
    </source>
</evidence>
<dbReference type="Pfam" id="PF03567">
    <property type="entry name" value="Sulfotransfer_2"/>
    <property type="match status" value="1"/>
</dbReference>
<evidence type="ECO:0000256" key="5">
    <source>
        <dbReference type="ARBA" id="ARBA00022989"/>
    </source>
</evidence>
<name>A0A1S3HA76_LINAN</name>
<dbReference type="RefSeq" id="XP_013382369.1">
    <property type="nucleotide sequence ID" value="XM_013526915.1"/>
</dbReference>
<dbReference type="RefSeq" id="XP_013382372.1">
    <property type="nucleotide sequence ID" value="XM_013526918.1"/>
</dbReference>
<evidence type="ECO:0000313" key="13">
    <source>
        <dbReference type="RefSeq" id="XP_013382369.1"/>
    </source>
</evidence>
<keyword evidence="7 9" id="KW-0472">Membrane</keyword>
<dbReference type="RefSeq" id="XP_013382371.1">
    <property type="nucleotide sequence ID" value="XM_013526917.1"/>
</dbReference>
<dbReference type="RefSeq" id="XP_013382368.1">
    <property type="nucleotide sequence ID" value="XM_013526914.1"/>
</dbReference>
<keyword evidence="11" id="KW-1185">Reference proteome</keyword>
<gene>
    <name evidence="12 13 14 15" type="primary">LOC106153108</name>
</gene>
<comment type="similarity">
    <text evidence="2 9">Belongs to the sulfotransferase 2 family.</text>
</comment>
<keyword evidence="3 9" id="KW-0808">Transferase</keyword>
<evidence type="ECO:0000256" key="9">
    <source>
        <dbReference type="RuleBase" id="RU364020"/>
    </source>
</evidence>
<accession>A0A1S3HA76</accession>
<evidence type="ECO:0000313" key="14">
    <source>
        <dbReference type="RefSeq" id="XP_013382371.1"/>
    </source>
</evidence>
<dbReference type="GeneID" id="106153108"/>
<keyword evidence="9" id="KW-0119">Carbohydrate metabolism</keyword>
<dbReference type="InterPro" id="IPR027417">
    <property type="entry name" value="P-loop_NTPase"/>
</dbReference>
<organism evidence="11 14">
    <name type="scientific">Lingula anatina</name>
    <name type="common">Brachiopod</name>
    <name type="synonym">Lingula unguis</name>
    <dbReference type="NCBI Taxonomy" id="7574"/>
    <lineage>
        <taxon>Eukaryota</taxon>
        <taxon>Metazoa</taxon>
        <taxon>Spiralia</taxon>
        <taxon>Lophotrochozoa</taxon>
        <taxon>Brachiopoda</taxon>
        <taxon>Linguliformea</taxon>
        <taxon>Lingulata</taxon>
        <taxon>Lingulida</taxon>
        <taxon>Linguloidea</taxon>
        <taxon>Lingulidae</taxon>
        <taxon>Lingula</taxon>
    </lineage>
</organism>
<evidence type="ECO:0000313" key="15">
    <source>
        <dbReference type="RefSeq" id="XP_013382372.1"/>
    </source>
</evidence>
<evidence type="ECO:0000256" key="10">
    <source>
        <dbReference type="SAM" id="MobiDB-lite"/>
    </source>
</evidence>
<keyword evidence="5 9" id="KW-1133">Transmembrane helix</keyword>
<dbReference type="OrthoDB" id="2019940at2759"/>
<reference evidence="12 13" key="1">
    <citation type="submission" date="2025-04" db="UniProtKB">
        <authorList>
            <consortium name="RefSeq"/>
        </authorList>
    </citation>
    <scope>IDENTIFICATION</scope>
    <source>
        <tissue evidence="12 13">Gonads</tissue>
    </source>
</reference>
<keyword evidence="8 9" id="KW-0325">Glycoprotein</keyword>
<keyword evidence="6 9" id="KW-0333">Golgi apparatus</keyword>
<evidence type="ECO:0000313" key="11">
    <source>
        <dbReference type="Proteomes" id="UP000085678"/>
    </source>
</evidence>
<keyword evidence="9" id="KW-0735">Signal-anchor</keyword>